<proteinExistence type="predicted"/>
<organism evidence="2 3">
    <name type="scientific">Mikania micrantha</name>
    <name type="common">bitter vine</name>
    <dbReference type="NCBI Taxonomy" id="192012"/>
    <lineage>
        <taxon>Eukaryota</taxon>
        <taxon>Viridiplantae</taxon>
        <taxon>Streptophyta</taxon>
        <taxon>Embryophyta</taxon>
        <taxon>Tracheophyta</taxon>
        <taxon>Spermatophyta</taxon>
        <taxon>Magnoliopsida</taxon>
        <taxon>eudicotyledons</taxon>
        <taxon>Gunneridae</taxon>
        <taxon>Pentapetalae</taxon>
        <taxon>asterids</taxon>
        <taxon>campanulids</taxon>
        <taxon>Asterales</taxon>
        <taxon>Asteraceae</taxon>
        <taxon>Asteroideae</taxon>
        <taxon>Heliantheae alliance</taxon>
        <taxon>Eupatorieae</taxon>
        <taxon>Mikania</taxon>
    </lineage>
</organism>
<dbReference type="Proteomes" id="UP000326396">
    <property type="component" value="Linkage Group LG14"/>
</dbReference>
<gene>
    <name evidence="2" type="ORF">E3N88_13116</name>
</gene>
<feature type="compositionally biased region" description="Acidic residues" evidence="1">
    <location>
        <begin position="90"/>
        <end position="100"/>
    </location>
</feature>
<sequence>MGEPAGNLDNLARALSPETKVAFKIFTESSNSGASASKSSESGASADSGALSSELGVDGLSIESSMDGLGDEPPSWEGGDANGEVGAEPSDGEGVLDGDGDGVKPLPESFGGDALGEFVDVSPEVMKLIMVMKMRTRMDNWRAIVHKCKII</sequence>
<evidence type="ECO:0000313" key="2">
    <source>
        <dbReference type="EMBL" id="KAD5961643.1"/>
    </source>
</evidence>
<comment type="caution">
    <text evidence="2">The sequence shown here is derived from an EMBL/GenBank/DDBJ whole genome shotgun (WGS) entry which is preliminary data.</text>
</comment>
<accession>A0A5N6P9Y7</accession>
<evidence type="ECO:0000256" key="1">
    <source>
        <dbReference type="SAM" id="MobiDB-lite"/>
    </source>
</evidence>
<reference evidence="2 3" key="1">
    <citation type="submission" date="2019-05" db="EMBL/GenBank/DDBJ databases">
        <title>Mikania micrantha, genome provides insights into the molecular mechanism of rapid growth.</title>
        <authorList>
            <person name="Liu B."/>
        </authorList>
    </citation>
    <scope>NUCLEOTIDE SEQUENCE [LARGE SCALE GENOMIC DNA]</scope>
    <source>
        <strain evidence="2">NLD-2019</strain>
        <tissue evidence="2">Leaf</tissue>
    </source>
</reference>
<feature type="compositionally biased region" description="Low complexity" evidence="1">
    <location>
        <begin position="29"/>
        <end position="54"/>
    </location>
</feature>
<protein>
    <submittedName>
        <fullName evidence="2">Uncharacterized protein</fullName>
    </submittedName>
</protein>
<feature type="region of interest" description="Disordered" evidence="1">
    <location>
        <begin position="29"/>
        <end position="109"/>
    </location>
</feature>
<dbReference type="EMBL" id="SZYD01000006">
    <property type="protein sequence ID" value="KAD5961643.1"/>
    <property type="molecule type" value="Genomic_DNA"/>
</dbReference>
<evidence type="ECO:0000313" key="3">
    <source>
        <dbReference type="Proteomes" id="UP000326396"/>
    </source>
</evidence>
<dbReference type="AlphaFoldDB" id="A0A5N6P9Y7"/>
<keyword evidence="3" id="KW-1185">Reference proteome</keyword>
<name>A0A5N6P9Y7_9ASTR</name>